<dbReference type="SUPFAM" id="SSF51905">
    <property type="entry name" value="FAD/NAD(P)-binding domain"/>
    <property type="match status" value="1"/>
</dbReference>
<evidence type="ECO:0000313" key="2">
    <source>
        <dbReference type="Proteomes" id="UP000004926"/>
    </source>
</evidence>
<dbReference type="AlphaFoldDB" id="H5X2N4"/>
<dbReference type="EMBL" id="CM001439">
    <property type="protein sequence ID" value="EHR50973.1"/>
    <property type="molecule type" value="Genomic_DNA"/>
</dbReference>
<dbReference type="RefSeq" id="WP_009154358.1">
    <property type="nucleotide sequence ID" value="NZ_CM001439.1"/>
</dbReference>
<evidence type="ECO:0000313" key="1">
    <source>
        <dbReference type="EMBL" id="EHR50973.1"/>
    </source>
</evidence>
<protein>
    <submittedName>
        <fullName evidence="1">2-polyprenyl-6-methoxyphenol hydroxylase-like oxidoreductase</fullName>
    </submittedName>
</protein>
<dbReference type="OrthoDB" id="24355at2"/>
<reference evidence="1 2" key="1">
    <citation type="journal article" date="2012" name="Stand. Genomic Sci.">
        <title>Genome sequence of the ocean sediment bacterium Saccharomonospora marina type strain (XMU15(T)).</title>
        <authorList>
            <person name="Klenk H.P."/>
            <person name="Lu M."/>
            <person name="Lucas S."/>
            <person name="Lapidus A."/>
            <person name="Copeland A."/>
            <person name="Pitluck S."/>
            <person name="Goodwin L.A."/>
            <person name="Han C."/>
            <person name="Tapia R."/>
            <person name="Brambilla E.M."/>
            <person name="Potter G."/>
            <person name="Land M."/>
            <person name="Ivanova N."/>
            <person name="Rohde M."/>
            <person name="Goker M."/>
            <person name="Detter J.C."/>
            <person name="Li W.J."/>
            <person name="Kyrpides N.C."/>
            <person name="Woyke T."/>
        </authorList>
    </citation>
    <scope>NUCLEOTIDE SEQUENCE [LARGE SCALE GENOMIC DNA]</scope>
    <source>
        <strain evidence="1 2">XMU15</strain>
    </source>
</reference>
<dbReference type="STRING" id="882083.SacmaDRAFT_2733"/>
<proteinExistence type="predicted"/>
<dbReference type="eggNOG" id="COG0644">
    <property type="taxonomic scope" value="Bacteria"/>
</dbReference>
<dbReference type="HOGENOM" id="CLU_042644_0_0_11"/>
<gene>
    <name evidence="1" type="ORF">SacmaDRAFT_2733</name>
</gene>
<dbReference type="Pfam" id="PF05834">
    <property type="entry name" value="Lycopene_cycl"/>
    <property type="match status" value="1"/>
</dbReference>
<sequence>MTIVIAGGGLSGLTLAAHLTRRPPRCEVLIVDDGGKDITAAGWGSWSDRPGLLDAAARYRWDRIHVHAGGRSRLLDLGAYRYRYVRGGDLSATVTPMLESAPGFRRVRGHVDDIVEAGIEAGVESGGARVVVDGEPIEARWVFDSVLGPAEPPPADAVLVFRGWHLETEAEVFDPGVPTLFDFRTPRSAAASFVYVLPFDRRHALVEHTTFAAPAVADAAADGETQRAALSEYLDTVLRAGPYRVEREEAAALPLSARPVRRRRGDVLAIGTEAGLLKPSTGYAYERIRRDSVAIADSLAEHGHPFAIGEPSRRHRLLDGALLDVITARPAQLERAFAGLFDRPSAEPVLRFLDERTSVREEAALFTALPAVEYARAAARRWRRHR</sequence>
<dbReference type="Proteomes" id="UP000004926">
    <property type="component" value="Chromosome"/>
</dbReference>
<organism evidence="1 2">
    <name type="scientific">Saccharomonospora marina XMU15</name>
    <dbReference type="NCBI Taxonomy" id="882083"/>
    <lineage>
        <taxon>Bacteria</taxon>
        <taxon>Bacillati</taxon>
        <taxon>Actinomycetota</taxon>
        <taxon>Actinomycetes</taxon>
        <taxon>Pseudonocardiales</taxon>
        <taxon>Pseudonocardiaceae</taxon>
        <taxon>Saccharomonospora</taxon>
    </lineage>
</organism>
<keyword evidence="2" id="KW-1185">Reference proteome</keyword>
<dbReference type="InterPro" id="IPR036188">
    <property type="entry name" value="FAD/NAD-bd_sf"/>
</dbReference>
<name>H5X2N4_9PSEU</name>
<accession>H5X2N4</accession>